<proteinExistence type="inferred from homology"/>
<accession>A0A091DTL7</accession>
<evidence type="ECO:0000256" key="9">
    <source>
        <dbReference type="ARBA" id="ARBA00022792"/>
    </source>
</evidence>
<evidence type="ECO:0000256" key="14">
    <source>
        <dbReference type="ARBA" id="ARBA00023136"/>
    </source>
</evidence>
<evidence type="ECO:0000256" key="10">
    <source>
        <dbReference type="ARBA" id="ARBA00022982"/>
    </source>
</evidence>
<reference evidence="17 18" key="1">
    <citation type="submission" date="2013-11" db="EMBL/GenBank/DDBJ databases">
        <title>The Damaraland mole rat (Fukomys damarensis) genome and evolution of African mole rats.</title>
        <authorList>
            <person name="Gladyshev V.N."/>
            <person name="Fang X."/>
        </authorList>
    </citation>
    <scope>NUCLEOTIDE SEQUENCE [LARGE SCALE GENOMIC DNA]</scope>
    <source>
        <tissue evidence="17">Liver</tissue>
    </source>
</reference>
<keyword evidence="7" id="KW-0679">Respiratory chain</keyword>
<evidence type="ECO:0000256" key="6">
    <source>
        <dbReference type="ARBA" id="ARBA00022448"/>
    </source>
</evidence>
<dbReference type="PANTHER" id="PTHR15221:SF0">
    <property type="entry name" value="NADH DEHYDROGENASE [UBIQUINONE] 1 ALPHA SUBCOMPLEX SUBUNIT 3"/>
    <property type="match status" value="1"/>
</dbReference>
<dbReference type="GO" id="GO:0045271">
    <property type="term" value="C:respiratory chain complex I"/>
    <property type="evidence" value="ECO:0007669"/>
    <property type="project" value="InterPro"/>
</dbReference>
<evidence type="ECO:0000256" key="5">
    <source>
        <dbReference type="ARBA" id="ARBA00016391"/>
    </source>
</evidence>
<dbReference type="PANTHER" id="PTHR15221">
    <property type="entry name" value="NADH DEHYDROGENASE [UBIQUINONE] 1 ALPHA SUBCOMPLEX SUBUNIT 3"/>
    <property type="match status" value="1"/>
</dbReference>
<dbReference type="Pfam" id="PF14987">
    <property type="entry name" value="NADHdh_A3"/>
    <property type="match status" value="1"/>
</dbReference>
<keyword evidence="13" id="KW-0496">Mitochondrion</keyword>
<comment type="similarity">
    <text evidence="3">Belongs to the complex I NDUFA3 subunit family.</text>
</comment>
<evidence type="ECO:0000256" key="15">
    <source>
        <dbReference type="ARBA" id="ARBA00031425"/>
    </source>
</evidence>
<gene>
    <name evidence="17" type="ORF">H920_04802</name>
</gene>
<evidence type="ECO:0000256" key="3">
    <source>
        <dbReference type="ARBA" id="ARBA00008253"/>
    </source>
</evidence>
<dbReference type="InterPro" id="IPR026626">
    <property type="entry name" value="NDUFA3"/>
</dbReference>
<comment type="subunit">
    <text evidence="4">Complex I is composed of 45 different subunits.</text>
</comment>
<keyword evidence="18" id="KW-1185">Reference proteome</keyword>
<keyword evidence="10" id="KW-0249">Electron transport</keyword>
<evidence type="ECO:0000313" key="17">
    <source>
        <dbReference type="EMBL" id="KFO33808.1"/>
    </source>
</evidence>
<dbReference type="Proteomes" id="UP000028990">
    <property type="component" value="Unassembled WGS sequence"/>
</dbReference>
<evidence type="ECO:0000256" key="8">
    <source>
        <dbReference type="ARBA" id="ARBA00022692"/>
    </source>
</evidence>
<name>A0A091DTL7_FUKDA</name>
<protein>
    <recommendedName>
        <fullName evidence="5">NADH dehydrogenase [ubiquinone] 1 alpha subcomplex subunit 3</fullName>
    </recommendedName>
    <alternativeName>
        <fullName evidence="15">Complex I-B9</fullName>
    </alternativeName>
    <alternativeName>
        <fullName evidence="16">NADH-ubiquinone oxidoreductase B9 subunit</fullName>
    </alternativeName>
</protein>
<evidence type="ECO:0000256" key="13">
    <source>
        <dbReference type="ARBA" id="ARBA00023128"/>
    </source>
</evidence>
<keyword evidence="9" id="KW-0999">Mitochondrion inner membrane</keyword>
<keyword evidence="6" id="KW-0813">Transport</keyword>
<evidence type="ECO:0000313" key="18">
    <source>
        <dbReference type="Proteomes" id="UP000028990"/>
    </source>
</evidence>
<evidence type="ECO:0000256" key="4">
    <source>
        <dbReference type="ARBA" id="ARBA00011533"/>
    </source>
</evidence>
<dbReference type="GO" id="GO:0005743">
    <property type="term" value="C:mitochondrial inner membrane"/>
    <property type="evidence" value="ECO:0007669"/>
    <property type="project" value="UniProtKB-SubCell"/>
</dbReference>
<dbReference type="AlphaFoldDB" id="A0A091DTL7"/>
<keyword evidence="8" id="KW-0812">Transmembrane</keyword>
<keyword evidence="11" id="KW-1133">Transmembrane helix</keyword>
<evidence type="ECO:0000256" key="1">
    <source>
        <dbReference type="ARBA" id="ARBA00003195"/>
    </source>
</evidence>
<dbReference type="EMBL" id="KN122054">
    <property type="protein sequence ID" value="KFO33808.1"/>
    <property type="molecule type" value="Genomic_DNA"/>
</dbReference>
<evidence type="ECO:0000256" key="7">
    <source>
        <dbReference type="ARBA" id="ARBA00022660"/>
    </source>
</evidence>
<evidence type="ECO:0000256" key="16">
    <source>
        <dbReference type="ARBA" id="ARBA00032035"/>
    </source>
</evidence>
<comment type="function">
    <text evidence="1">Accessory subunit of the mitochondrial membrane respiratory chain NADH dehydrogenase (Complex I), that is believed not to be involved in catalysis. Complex I functions in the transfer of electrons from NADH to the respiratory chain. The immediate electron acceptor for the enzyme is believed to be ubiquinone.</text>
</comment>
<keyword evidence="14" id="KW-0472">Membrane</keyword>
<keyword evidence="17" id="KW-0830">Ubiquinone</keyword>
<keyword evidence="12" id="KW-0007">Acetylation</keyword>
<organism evidence="17 18">
    <name type="scientific">Fukomys damarensis</name>
    <name type="common">Damaraland mole rat</name>
    <name type="synonym">Cryptomys damarensis</name>
    <dbReference type="NCBI Taxonomy" id="885580"/>
    <lineage>
        <taxon>Eukaryota</taxon>
        <taxon>Metazoa</taxon>
        <taxon>Chordata</taxon>
        <taxon>Craniata</taxon>
        <taxon>Vertebrata</taxon>
        <taxon>Euteleostomi</taxon>
        <taxon>Mammalia</taxon>
        <taxon>Eutheria</taxon>
        <taxon>Euarchontoglires</taxon>
        <taxon>Glires</taxon>
        <taxon>Rodentia</taxon>
        <taxon>Hystricomorpha</taxon>
        <taxon>Bathyergidae</taxon>
        <taxon>Fukomys</taxon>
    </lineage>
</organism>
<comment type="subcellular location">
    <subcellularLocation>
        <location evidence="2">Mitochondrion inner membrane</location>
        <topology evidence="2">Single-pass membrane protein</topology>
    </subcellularLocation>
</comment>
<sequence length="146" mass="16440">MVRGVWPWFKRSSYNMLMVVQDDKSRQKFPVPNCEPKVEAGMVSLCKGGLAEREKQMHGLLVPPAVMAGYAAAPDKCCVTIFPHSFKERLDENRSKTPHLQRSPAIALLALSPYPKYSSVINQAIPYSYPVPVQDDRNMTDVHSHL</sequence>
<evidence type="ECO:0000256" key="11">
    <source>
        <dbReference type="ARBA" id="ARBA00022989"/>
    </source>
</evidence>
<evidence type="ECO:0000256" key="12">
    <source>
        <dbReference type="ARBA" id="ARBA00022990"/>
    </source>
</evidence>
<evidence type="ECO:0000256" key="2">
    <source>
        <dbReference type="ARBA" id="ARBA00004434"/>
    </source>
</evidence>